<evidence type="ECO:0000256" key="1">
    <source>
        <dbReference type="SAM" id="MobiDB-lite"/>
    </source>
</evidence>
<keyword evidence="3" id="KW-1185">Reference proteome</keyword>
<organism evidence="2 3">
    <name type="scientific">Ancylostoma ceylanicum</name>
    <dbReference type="NCBI Taxonomy" id="53326"/>
    <lineage>
        <taxon>Eukaryota</taxon>
        <taxon>Metazoa</taxon>
        <taxon>Ecdysozoa</taxon>
        <taxon>Nematoda</taxon>
        <taxon>Chromadorea</taxon>
        <taxon>Rhabditida</taxon>
        <taxon>Rhabditina</taxon>
        <taxon>Rhabditomorpha</taxon>
        <taxon>Strongyloidea</taxon>
        <taxon>Ancylostomatidae</taxon>
        <taxon>Ancylostomatinae</taxon>
        <taxon>Ancylostoma</taxon>
    </lineage>
</organism>
<accession>A0A016UWG5</accession>
<sequence length="80" mass="9124">MATRPIPRATGIDREKRETLSGNVLTARRGSLPTNAGKDEPERLGRAKKTALTRVEAELWNPRQFSSGRKMERQEFFLLQ</sequence>
<dbReference type="Proteomes" id="UP000024635">
    <property type="component" value="Unassembled WGS sequence"/>
</dbReference>
<proteinExistence type="predicted"/>
<evidence type="ECO:0000313" key="3">
    <source>
        <dbReference type="Proteomes" id="UP000024635"/>
    </source>
</evidence>
<feature type="region of interest" description="Disordered" evidence="1">
    <location>
        <begin position="1"/>
        <end position="45"/>
    </location>
</feature>
<reference evidence="3" key="1">
    <citation type="journal article" date="2015" name="Nat. Genet.">
        <title>The genome and transcriptome of the zoonotic hookworm Ancylostoma ceylanicum identify infection-specific gene families.</title>
        <authorList>
            <person name="Schwarz E.M."/>
            <person name="Hu Y."/>
            <person name="Antoshechkin I."/>
            <person name="Miller M.M."/>
            <person name="Sternberg P.W."/>
            <person name="Aroian R.V."/>
        </authorList>
    </citation>
    <scope>NUCLEOTIDE SEQUENCE</scope>
    <source>
        <strain evidence="3">HY135</strain>
    </source>
</reference>
<dbReference type="AlphaFoldDB" id="A0A016UWG5"/>
<name>A0A016UWG5_9BILA</name>
<dbReference type="EMBL" id="JARK01001362">
    <property type="protein sequence ID" value="EYC18823.1"/>
    <property type="molecule type" value="Genomic_DNA"/>
</dbReference>
<gene>
    <name evidence="2" type="primary">Acey_s0026.g1387</name>
    <name evidence="2" type="ORF">Y032_0026g1387</name>
</gene>
<comment type="caution">
    <text evidence="2">The sequence shown here is derived from an EMBL/GenBank/DDBJ whole genome shotgun (WGS) entry which is preliminary data.</text>
</comment>
<evidence type="ECO:0000313" key="2">
    <source>
        <dbReference type="EMBL" id="EYC18823.1"/>
    </source>
</evidence>
<protein>
    <submittedName>
        <fullName evidence="2">Uncharacterized protein</fullName>
    </submittedName>
</protein>